<keyword evidence="1" id="KW-0812">Transmembrane</keyword>
<evidence type="ECO:0000313" key="2">
    <source>
        <dbReference type="EMBL" id="MBD8040384.1"/>
    </source>
</evidence>
<dbReference type="Pfam" id="PF01066">
    <property type="entry name" value="CDP-OH_P_transf"/>
    <property type="match status" value="1"/>
</dbReference>
<comment type="caution">
    <text evidence="2">The sequence shown here is derived from an EMBL/GenBank/DDBJ whole genome shotgun (WGS) entry which is preliminary data.</text>
</comment>
<dbReference type="EMBL" id="JACSPP010000019">
    <property type="protein sequence ID" value="MBD8040384.1"/>
    <property type="molecule type" value="Genomic_DNA"/>
</dbReference>
<gene>
    <name evidence="2" type="ORF">H9625_08000</name>
</gene>
<keyword evidence="1" id="KW-1133">Transmembrane helix</keyword>
<evidence type="ECO:0000313" key="3">
    <source>
        <dbReference type="Proteomes" id="UP000620874"/>
    </source>
</evidence>
<dbReference type="RefSeq" id="WP_022039437.1">
    <property type="nucleotide sequence ID" value="NZ_JACSPP010000019.1"/>
</dbReference>
<reference evidence="2 3" key="1">
    <citation type="submission" date="2020-08" db="EMBL/GenBank/DDBJ databases">
        <title>A Genomic Blueprint of the Chicken Gut Microbiome.</title>
        <authorList>
            <person name="Gilroy R."/>
            <person name="Ravi A."/>
            <person name="Getino M."/>
            <person name="Pursley I."/>
            <person name="Horton D.L."/>
            <person name="Alikhan N.-F."/>
            <person name="Baker D."/>
            <person name="Gharbi K."/>
            <person name="Hall N."/>
            <person name="Watson M."/>
            <person name="Adriaenssens E.M."/>
            <person name="Foster-Nyarko E."/>
            <person name="Jarju S."/>
            <person name="Secka A."/>
            <person name="Antonio M."/>
            <person name="Oren A."/>
            <person name="Chaudhuri R."/>
            <person name="La Ragione R.M."/>
            <person name="Hildebrand F."/>
            <person name="Pallen M.J."/>
        </authorList>
    </citation>
    <scope>NUCLEOTIDE SEQUENCE [LARGE SCALE GENOMIC DNA]</scope>
    <source>
        <strain evidence="2 3">Sa1CVN1</strain>
    </source>
</reference>
<protein>
    <submittedName>
        <fullName evidence="2">CDP-alcohol phosphatidyltransferase family protein</fullName>
    </submittedName>
</protein>
<name>A0ABR8Y871_9BACT</name>
<feature type="transmembrane region" description="Helical" evidence="1">
    <location>
        <begin position="138"/>
        <end position="158"/>
    </location>
</feature>
<sequence>MSTEKKGLKASFKSMDTEEFLDIYFNRPIGYAWALFFRHFDVHPNVVTILSILLGIGAGIMFYYPDLKHTLAGIILLMWANHYDSCDGQLARMTGKKTRWGRMLDGFAGDLWFIAIYFTICLRLTCQPLPLGIGSSDGMVWGAGIWIIAALSGTLCHSRQCALADYYRNIHLFFLKGKAGSELDNFKQQRDLFYSLPWKGNFWWKAFLYFYGNYTRKQERMTPNFQRFYAFIQQKYGDDIPGTLRNEFRSLSLPLMKYANILTFNTRAIVLYVSLLMGEPWVYFIFEMTVMTILFIYMRHRHEALSAYLYHKYARQ</sequence>
<feature type="transmembrane region" description="Helical" evidence="1">
    <location>
        <begin position="255"/>
        <end position="275"/>
    </location>
</feature>
<keyword evidence="1" id="KW-0472">Membrane</keyword>
<dbReference type="InterPro" id="IPR000462">
    <property type="entry name" value="CDP-OH_P_trans"/>
</dbReference>
<organism evidence="2 3">
    <name type="scientific">Phocaeicola intestinalis</name>
    <dbReference type="NCBI Taxonomy" id="2762212"/>
    <lineage>
        <taxon>Bacteria</taxon>
        <taxon>Pseudomonadati</taxon>
        <taxon>Bacteroidota</taxon>
        <taxon>Bacteroidia</taxon>
        <taxon>Bacteroidales</taxon>
        <taxon>Bacteroidaceae</taxon>
        <taxon>Phocaeicola</taxon>
    </lineage>
</organism>
<keyword evidence="3" id="KW-1185">Reference proteome</keyword>
<proteinExistence type="predicted"/>
<evidence type="ECO:0000256" key="1">
    <source>
        <dbReference type="SAM" id="Phobius"/>
    </source>
</evidence>
<accession>A0ABR8Y871</accession>
<feature type="transmembrane region" description="Helical" evidence="1">
    <location>
        <begin position="281"/>
        <end position="298"/>
    </location>
</feature>
<dbReference type="InterPro" id="IPR043130">
    <property type="entry name" value="CDP-OH_PTrfase_TM_dom"/>
</dbReference>
<feature type="transmembrane region" description="Helical" evidence="1">
    <location>
        <begin position="107"/>
        <end position="126"/>
    </location>
</feature>
<feature type="transmembrane region" description="Helical" evidence="1">
    <location>
        <begin position="46"/>
        <end position="64"/>
    </location>
</feature>
<dbReference type="Proteomes" id="UP000620874">
    <property type="component" value="Unassembled WGS sequence"/>
</dbReference>
<dbReference type="Gene3D" id="1.20.120.1760">
    <property type="match status" value="1"/>
</dbReference>